<reference evidence="1" key="1">
    <citation type="submission" date="2020-05" db="EMBL/GenBank/DDBJ databases">
        <title>Large-scale comparative analyses of tick genomes elucidate their genetic diversity and vector capacities.</title>
        <authorList>
            <person name="Jia N."/>
            <person name="Wang J."/>
            <person name="Shi W."/>
            <person name="Du L."/>
            <person name="Sun Y."/>
            <person name="Zhan W."/>
            <person name="Jiang J."/>
            <person name="Wang Q."/>
            <person name="Zhang B."/>
            <person name="Ji P."/>
            <person name="Sakyi L.B."/>
            <person name="Cui X."/>
            <person name="Yuan T."/>
            <person name="Jiang B."/>
            <person name="Yang W."/>
            <person name="Lam T.T.-Y."/>
            <person name="Chang Q."/>
            <person name="Ding S."/>
            <person name="Wang X."/>
            <person name="Zhu J."/>
            <person name="Ruan X."/>
            <person name="Zhao L."/>
            <person name="Wei J."/>
            <person name="Que T."/>
            <person name="Du C."/>
            <person name="Cheng J."/>
            <person name="Dai P."/>
            <person name="Han X."/>
            <person name="Huang E."/>
            <person name="Gao Y."/>
            <person name="Liu J."/>
            <person name="Shao H."/>
            <person name="Ye R."/>
            <person name="Li L."/>
            <person name="Wei W."/>
            <person name="Wang X."/>
            <person name="Wang C."/>
            <person name="Yang T."/>
            <person name="Huo Q."/>
            <person name="Li W."/>
            <person name="Guo W."/>
            <person name="Chen H."/>
            <person name="Zhou L."/>
            <person name="Ni X."/>
            <person name="Tian J."/>
            <person name="Zhou Y."/>
            <person name="Sheng Y."/>
            <person name="Liu T."/>
            <person name="Pan Y."/>
            <person name="Xia L."/>
            <person name="Li J."/>
            <person name="Zhao F."/>
            <person name="Cao W."/>
        </authorList>
    </citation>
    <scope>NUCLEOTIDE SEQUENCE</scope>
    <source>
        <strain evidence="1">Dsil-2018</strain>
    </source>
</reference>
<protein>
    <submittedName>
        <fullName evidence="1">Uncharacterized protein</fullName>
    </submittedName>
</protein>
<accession>A0ACB8CNK2</accession>
<comment type="caution">
    <text evidence="1">The sequence shown here is derived from an EMBL/GenBank/DDBJ whole genome shotgun (WGS) entry which is preliminary data.</text>
</comment>
<organism evidence="1 2">
    <name type="scientific">Dermacentor silvarum</name>
    <name type="common">Tick</name>
    <dbReference type="NCBI Taxonomy" id="543639"/>
    <lineage>
        <taxon>Eukaryota</taxon>
        <taxon>Metazoa</taxon>
        <taxon>Ecdysozoa</taxon>
        <taxon>Arthropoda</taxon>
        <taxon>Chelicerata</taxon>
        <taxon>Arachnida</taxon>
        <taxon>Acari</taxon>
        <taxon>Parasitiformes</taxon>
        <taxon>Ixodida</taxon>
        <taxon>Ixodoidea</taxon>
        <taxon>Ixodidae</taxon>
        <taxon>Rhipicephalinae</taxon>
        <taxon>Dermacentor</taxon>
    </lineage>
</organism>
<name>A0ACB8CNK2_DERSI</name>
<evidence type="ECO:0000313" key="1">
    <source>
        <dbReference type="EMBL" id="KAH7948714.1"/>
    </source>
</evidence>
<evidence type="ECO:0000313" key="2">
    <source>
        <dbReference type="Proteomes" id="UP000821865"/>
    </source>
</evidence>
<dbReference type="EMBL" id="CM023474">
    <property type="protein sequence ID" value="KAH7948714.1"/>
    <property type="molecule type" value="Genomic_DNA"/>
</dbReference>
<dbReference type="Proteomes" id="UP000821865">
    <property type="component" value="Chromosome 5"/>
</dbReference>
<proteinExistence type="predicted"/>
<keyword evidence="2" id="KW-1185">Reference proteome</keyword>
<gene>
    <name evidence="1" type="ORF">HPB49_001178</name>
</gene>
<sequence length="194" mass="21886">MDSLAYAVLLSQSIRTCDFVLGRELEWFVRKLGDNIANNYSITNASLWAGQDGQDDLGQSEDATHESWFAVMDTARRNASLVSRAAQLLSGRRCDRCCFSALEHVYQHRPLLERLAEVMSFSVSDTVSMVREALRSVQDMHGFMRVAGVVRDRVVCLPSQDGHMQLDNLNEHCWSLVRRFLLLDDVLIDSATSS</sequence>